<dbReference type="RefSeq" id="WP_133396836.1">
    <property type="nucleotide sequence ID" value="NZ_SNAA01000009.1"/>
</dbReference>
<dbReference type="Pfam" id="PF08818">
    <property type="entry name" value="DUF1801"/>
    <property type="match status" value="1"/>
</dbReference>
<protein>
    <submittedName>
        <fullName evidence="2">DUF1801 domain-containing protein</fullName>
    </submittedName>
</protein>
<evidence type="ECO:0000313" key="2">
    <source>
        <dbReference type="EMBL" id="TDL79532.1"/>
    </source>
</evidence>
<keyword evidence="3" id="KW-1185">Reference proteome</keyword>
<name>A0A4R6A9N0_9RHOB</name>
<evidence type="ECO:0000259" key="1">
    <source>
        <dbReference type="Pfam" id="PF08818"/>
    </source>
</evidence>
<evidence type="ECO:0000313" key="3">
    <source>
        <dbReference type="Proteomes" id="UP000295701"/>
    </source>
</evidence>
<dbReference type="AlphaFoldDB" id="A0A4R6A9N0"/>
<dbReference type="InterPro" id="IPR014922">
    <property type="entry name" value="YdhG-like"/>
</dbReference>
<sequence length="108" mass="11602">MTASTPFDPAAIDAALRLVVEDVAPDARYLAKYGGELILPDPGSDTAIGGIFAYGAHVSLEFSRGAFLDDPHGHLEGRGRLRRHLKFRSVADVAAKDARGFLKQAIVR</sequence>
<organism evidence="2 3">
    <name type="scientific">Palleronia sediminis</name>
    <dbReference type="NCBI Taxonomy" id="2547833"/>
    <lineage>
        <taxon>Bacteria</taxon>
        <taxon>Pseudomonadati</taxon>
        <taxon>Pseudomonadota</taxon>
        <taxon>Alphaproteobacteria</taxon>
        <taxon>Rhodobacterales</taxon>
        <taxon>Roseobacteraceae</taxon>
        <taxon>Palleronia</taxon>
    </lineage>
</organism>
<feature type="domain" description="YdhG-like" evidence="1">
    <location>
        <begin position="16"/>
        <end position="106"/>
    </location>
</feature>
<gene>
    <name evidence="2" type="ORF">E2L08_09505</name>
</gene>
<accession>A0A4R6A9N0</accession>
<dbReference type="Proteomes" id="UP000295701">
    <property type="component" value="Unassembled WGS sequence"/>
</dbReference>
<proteinExistence type="predicted"/>
<comment type="caution">
    <text evidence="2">The sequence shown here is derived from an EMBL/GenBank/DDBJ whole genome shotgun (WGS) entry which is preliminary data.</text>
</comment>
<reference evidence="2 3" key="1">
    <citation type="submission" date="2019-03" db="EMBL/GenBank/DDBJ databases">
        <title>Primorskyibacter sp. SS33 isolated from sediments.</title>
        <authorList>
            <person name="Xunke S."/>
        </authorList>
    </citation>
    <scope>NUCLEOTIDE SEQUENCE [LARGE SCALE GENOMIC DNA]</scope>
    <source>
        <strain evidence="2 3">SS33</strain>
    </source>
</reference>
<dbReference type="OrthoDB" id="7619808at2"/>
<dbReference type="EMBL" id="SNAA01000009">
    <property type="protein sequence ID" value="TDL79532.1"/>
    <property type="molecule type" value="Genomic_DNA"/>
</dbReference>